<accession>A0ACD3ATF8</accession>
<evidence type="ECO:0000313" key="1">
    <source>
        <dbReference type="EMBL" id="TFK69055.1"/>
    </source>
</evidence>
<evidence type="ECO:0000313" key="2">
    <source>
        <dbReference type="Proteomes" id="UP000308600"/>
    </source>
</evidence>
<protein>
    <submittedName>
        <fullName evidence="1">Glutaredoxin</fullName>
    </submittedName>
</protein>
<organism evidence="1 2">
    <name type="scientific">Pluteus cervinus</name>
    <dbReference type="NCBI Taxonomy" id="181527"/>
    <lineage>
        <taxon>Eukaryota</taxon>
        <taxon>Fungi</taxon>
        <taxon>Dikarya</taxon>
        <taxon>Basidiomycota</taxon>
        <taxon>Agaricomycotina</taxon>
        <taxon>Agaricomycetes</taxon>
        <taxon>Agaricomycetidae</taxon>
        <taxon>Agaricales</taxon>
        <taxon>Pluteineae</taxon>
        <taxon>Pluteaceae</taxon>
        <taxon>Pluteus</taxon>
    </lineage>
</organism>
<dbReference type="Proteomes" id="UP000308600">
    <property type="component" value="Unassembled WGS sequence"/>
</dbReference>
<name>A0ACD3ATF8_9AGAR</name>
<gene>
    <name evidence="1" type="ORF">BDN72DRAFT_841026</name>
</gene>
<reference evidence="1 2" key="1">
    <citation type="journal article" date="2019" name="Nat. Ecol. Evol.">
        <title>Megaphylogeny resolves global patterns of mushroom evolution.</title>
        <authorList>
            <person name="Varga T."/>
            <person name="Krizsan K."/>
            <person name="Foldi C."/>
            <person name="Dima B."/>
            <person name="Sanchez-Garcia M."/>
            <person name="Sanchez-Ramirez S."/>
            <person name="Szollosi G.J."/>
            <person name="Szarkandi J.G."/>
            <person name="Papp V."/>
            <person name="Albert L."/>
            <person name="Andreopoulos W."/>
            <person name="Angelini C."/>
            <person name="Antonin V."/>
            <person name="Barry K.W."/>
            <person name="Bougher N.L."/>
            <person name="Buchanan P."/>
            <person name="Buyck B."/>
            <person name="Bense V."/>
            <person name="Catcheside P."/>
            <person name="Chovatia M."/>
            <person name="Cooper J."/>
            <person name="Damon W."/>
            <person name="Desjardin D."/>
            <person name="Finy P."/>
            <person name="Geml J."/>
            <person name="Haridas S."/>
            <person name="Hughes K."/>
            <person name="Justo A."/>
            <person name="Karasinski D."/>
            <person name="Kautmanova I."/>
            <person name="Kiss B."/>
            <person name="Kocsube S."/>
            <person name="Kotiranta H."/>
            <person name="LaButti K.M."/>
            <person name="Lechner B.E."/>
            <person name="Liimatainen K."/>
            <person name="Lipzen A."/>
            <person name="Lukacs Z."/>
            <person name="Mihaltcheva S."/>
            <person name="Morgado L.N."/>
            <person name="Niskanen T."/>
            <person name="Noordeloos M.E."/>
            <person name="Ohm R.A."/>
            <person name="Ortiz-Santana B."/>
            <person name="Ovrebo C."/>
            <person name="Racz N."/>
            <person name="Riley R."/>
            <person name="Savchenko A."/>
            <person name="Shiryaev A."/>
            <person name="Soop K."/>
            <person name="Spirin V."/>
            <person name="Szebenyi C."/>
            <person name="Tomsovsky M."/>
            <person name="Tulloss R.E."/>
            <person name="Uehling J."/>
            <person name="Grigoriev I.V."/>
            <person name="Vagvolgyi C."/>
            <person name="Papp T."/>
            <person name="Martin F.M."/>
            <person name="Miettinen O."/>
            <person name="Hibbett D.S."/>
            <person name="Nagy L.G."/>
        </authorList>
    </citation>
    <scope>NUCLEOTIDE SEQUENCE [LARGE SCALE GENOMIC DNA]</scope>
    <source>
        <strain evidence="1 2">NL-1719</strain>
    </source>
</reference>
<sequence>MSVSAKELVEAAIAENQVAIFSKSYCPFCKKTKTLFAEKFPDLEPKIFELDIIPEGADIQAYLLEKTKQRTVPNVFVEKEHIGGNDDTQAAFRDGKLTKLLALTA</sequence>
<dbReference type="EMBL" id="ML208338">
    <property type="protein sequence ID" value="TFK69055.1"/>
    <property type="molecule type" value="Genomic_DNA"/>
</dbReference>
<keyword evidence="2" id="KW-1185">Reference proteome</keyword>
<proteinExistence type="predicted"/>